<dbReference type="AlphaFoldDB" id="A0A7I8D540"/>
<keyword evidence="2" id="KW-1185">Reference proteome</keyword>
<reference evidence="1 2" key="1">
    <citation type="submission" date="2020-08" db="EMBL/GenBank/DDBJ databases">
        <title>Complete Genome Sequence of Effusibacillus dendaii Strain skT53, Isolated from Farmland soil.</title>
        <authorList>
            <person name="Konishi T."/>
            <person name="Kawasaki H."/>
        </authorList>
    </citation>
    <scope>NUCLEOTIDE SEQUENCE [LARGE SCALE GENOMIC DNA]</scope>
    <source>
        <strain evidence="2">skT53</strain>
    </source>
</reference>
<dbReference type="EMBL" id="AP023366">
    <property type="protein sequence ID" value="BCJ85243.1"/>
    <property type="molecule type" value="Genomic_DNA"/>
</dbReference>
<protein>
    <submittedName>
        <fullName evidence="1">Uncharacterized protein</fullName>
    </submittedName>
</protein>
<accession>A0A7I8D540</accession>
<organism evidence="1 2">
    <name type="scientific">Effusibacillus dendaii</name>
    <dbReference type="NCBI Taxonomy" id="2743772"/>
    <lineage>
        <taxon>Bacteria</taxon>
        <taxon>Bacillati</taxon>
        <taxon>Bacillota</taxon>
        <taxon>Bacilli</taxon>
        <taxon>Bacillales</taxon>
        <taxon>Alicyclobacillaceae</taxon>
        <taxon>Effusibacillus</taxon>
    </lineage>
</organism>
<evidence type="ECO:0000313" key="2">
    <source>
        <dbReference type="Proteomes" id="UP000593802"/>
    </source>
</evidence>
<dbReference type="KEGG" id="eff:skT53_02280"/>
<evidence type="ECO:0000313" key="1">
    <source>
        <dbReference type="EMBL" id="BCJ85243.1"/>
    </source>
</evidence>
<sequence length="72" mass="8468">MIQVEMNQEQFARLPEQDTQKWGFQAKEGNRLTAAMSVEQFSAFLRDNNLIVYKQHIKDYEHGTIYGEFNLA</sequence>
<name>A0A7I8D540_9BACL</name>
<dbReference type="RefSeq" id="WP_200759386.1">
    <property type="nucleotide sequence ID" value="NZ_AP023366.1"/>
</dbReference>
<proteinExistence type="predicted"/>
<gene>
    <name evidence="1" type="ORF">skT53_02280</name>
</gene>
<dbReference type="Proteomes" id="UP000593802">
    <property type="component" value="Chromosome"/>
</dbReference>